<dbReference type="InterPro" id="IPR002347">
    <property type="entry name" value="SDR_fam"/>
</dbReference>
<dbReference type="PANTHER" id="PTHR47534">
    <property type="entry name" value="YALI0E05731P"/>
    <property type="match status" value="1"/>
</dbReference>
<keyword evidence="3" id="KW-1185">Reference proteome</keyword>
<dbReference type="KEGG" id="ska:CP970_26705"/>
<dbReference type="RefSeq" id="WP_063806281.1">
    <property type="nucleotide sequence ID" value="NZ_CP023699.1"/>
</dbReference>
<dbReference type="InterPro" id="IPR052228">
    <property type="entry name" value="Sec_Metab_Biosynth_Oxidored"/>
</dbReference>
<dbReference type="EMBL" id="CP023699">
    <property type="protein sequence ID" value="QEU94012.1"/>
    <property type="molecule type" value="Genomic_DNA"/>
</dbReference>
<dbReference type="Proteomes" id="UP000325529">
    <property type="component" value="Chromosome"/>
</dbReference>
<dbReference type="OrthoDB" id="2860165at2"/>
<reference evidence="2 3" key="1">
    <citation type="submission" date="2017-09" db="EMBL/GenBank/DDBJ databases">
        <authorList>
            <person name="Lee N."/>
            <person name="Cho B.-K."/>
        </authorList>
    </citation>
    <scope>NUCLEOTIDE SEQUENCE [LARGE SCALE GENOMIC DNA]</scope>
    <source>
        <strain evidence="2 3">ATCC 12853</strain>
    </source>
</reference>
<dbReference type="PANTHER" id="PTHR47534:SF3">
    <property type="entry name" value="ALCOHOL DEHYDROGENASE-LIKE C-TERMINAL DOMAIN-CONTAINING PROTEIN"/>
    <property type="match status" value="1"/>
</dbReference>
<gene>
    <name evidence="2" type="ORF">CP970_26705</name>
</gene>
<evidence type="ECO:0000313" key="2">
    <source>
        <dbReference type="EMBL" id="QEU94012.1"/>
    </source>
</evidence>
<evidence type="ECO:0000256" key="1">
    <source>
        <dbReference type="ARBA" id="ARBA00023002"/>
    </source>
</evidence>
<evidence type="ECO:0000313" key="3">
    <source>
        <dbReference type="Proteomes" id="UP000325529"/>
    </source>
</evidence>
<dbReference type="InterPro" id="IPR036291">
    <property type="entry name" value="NAD(P)-bd_dom_sf"/>
</dbReference>
<dbReference type="Pfam" id="PF00106">
    <property type="entry name" value="adh_short"/>
    <property type="match status" value="1"/>
</dbReference>
<proteinExistence type="predicted"/>
<sequence>MSTKTYVVTGGTDGIGKALAHTLLERGHEVTVVGRSAEKGARWRDFAQRSGAKDRARFIRADLALASETQATLDTIRATHTRLDALVLCARHFRSTRLSTPEGLESTFAHFYLSRFLLSHGLTDLLDSADAPVILNVAGPGGGGEISWDDLQLTRSYDGGRALAQGGRLNDLLAAGFAAVHPDSKIRYVLLNPGTVSTSFSGSYAPDVLAQVEAMRRSAPPIAEALPYLLRHVDTPQGPSFTAYDRTAQLPTDTPDFHGADAHHLHTLTESLLPTLR</sequence>
<accession>A0A5J6GHX0</accession>
<name>A0A5J6GHX0_STRKN</name>
<dbReference type="SUPFAM" id="SSF51735">
    <property type="entry name" value="NAD(P)-binding Rossmann-fold domains"/>
    <property type="match status" value="1"/>
</dbReference>
<protein>
    <submittedName>
        <fullName evidence="2">SDR family NAD(P)-dependent oxidoreductase</fullName>
    </submittedName>
</protein>
<keyword evidence="1" id="KW-0560">Oxidoreductase</keyword>
<dbReference type="Gene3D" id="3.40.50.720">
    <property type="entry name" value="NAD(P)-binding Rossmann-like Domain"/>
    <property type="match status" value="1"/>
</dbReference>
<dbReference type="AlphaFoldDB" id="A0A5J6GHX0"/>
<organism evidence="2 3">
    <name type="scientific">Streptomyces kanamyceticus</name>
    <dbReference type="NCBI Taxonomy" id="1967"/>
    <lineage>
        <taxon>Bacteria</taxon>
        <taxon>Bacillati</taxon>
        <taxon>Actinomycetota</taxon>
        <taxon>Actinomycetes</taxon>
        <taxon>Kitasatosporales</taxon>
        <taxon>Streptomycetaceae</taxon>
        <taxon>Streptomyces</taxon>
    </lineage>
</organism>
<dbReference type="GO" id="GO:0016491">
    <property type="term" value="F:oxidoreductase activity"/>
    <property type="evidence" value="ECO:0007669"/>
    <property type="project" value="UniProtKB-KW"/>
</dbReference>
<dbReference type="PRINTS" id="PR00081">
    <property type="entry name" value="GDHRDH"/>
</dbReference>